<evidence type="ECO:0000313" key="1">
    <source>
        <dbReference type="EMBL" id="KAH0547279.1"/>
    </source>
</evidence>
<dbReference type="AlphaFoldDB" id="A0AAV7I7T7"/>
<evidence type="ECO:0000313" key="2">
    <source>
        <dbReference type="Proteomes" id="UP000826195"/>
    </source>
</evidence>
<accession>A0AAV7I7T7</accession>
<dbReference type="Proteomes" id="UP000826195">
    <property type="component" value="Unassembled WGS sequence"/>
</dbReference>
<comment type="caution">
    <text evidence="1">The sequence shown here is derived from an EMBL/GenBank/DDBJ whole genome shotgun (WGS) entry which is preliminary data.</text>
</comment>
<protein>
    <submittedName>
        <fullName evidence="1">Uncharacterized protein</fullName>
    </submittedName>
</protein>
<keyword evidence="2" id="KW-1185">Reference proteome</keyword>
<sequence>MPAALLYITVQCSNSLKAQSPGLLGSRGKSKSRHSWALRGFPTPLQPLMSIVEGIITMPRTINLVFVQLMVDGWYCLTWSSTGLVKSIAVFSTSCECRYARGRHSCGVAASRALEKQQPKMEWMGSIDWTGW</sequence>
<organism evidence="1 2">
    <name type="scientific">Cotesia glomerata</name>
    <name type="common">Lepidopteran parasitic wasp</name>
    <name type="synonym">Apanteles glomeratus</name>
    <dbReference type="NCBI Taxonomy" id="32391"/>
    <lineage>
        <taxon>Eukaryota</taxon>
        <taxon>Metazoa</taxon>
        <taxon>Ecdysozoa</taxon>
        <taxon>Arthropoda</taxon>
        <taxon>Hexapoda</taxon>
        <taxon>Insecta</taxon>
        <taxon>Pterygota</taxon>
        <taxon>Neoptera</taxon>
        <taxon>Endopterygota</taxon>
        <taxon>Hymenoptera</taxon>
        <taxon>Apocrita</taxon>
        <taxon>Ichneumonoidea</taxon>
        <taxon>Braconidae</taxon>
        <taxon>Microgastrinae</taxon>
        <taxon>Cotesia</taxon>
    </lineage>
</organism>
<proteinExistence type="predicted"/>
<reference evidence="1 2" key="1">
    <citation type="journal article" date="2021" name="J. Hered.">
        <title>A chromosome-level genome assembly of the parasitoid wasp, Cotesia glomerata (Hymenoptera: Braconidae).</title>
        <authorList>
            <person name="Pinto B.J."/>
            <person name="Weis J.J."/>
            <person name="Gamble T."/>
            <person name="Ode P.J."/>
            <person name="Paul R."/>
            <person name="Zaspel J.M."/>
        </authorList>
    </citation>
    <scope>NUCLEOTIDE SEQUENCE [LARGE SCALE GENOMIC DNA]</scope>
    <source>
        <strain evidence="1">CgM1</strain>
    </source>
</reference>
<gene>
    <name evidence="1" type="ORF">KQX54_018355</name>
</gene>
<name>A0AAV7I7T7_COTGL</name>
<dbReference type="EMBL" id="JAHXZJ010002237">
    <property type="protein sequence ID" value="KAH0547279.1"/>
    <property type="molecule type" value="Genomic_DNA"/>
</dbReference>